<feature type="region of interest" description="Disordered" evidence="1">
    <location>
        <begin position="280"/>
        <end position="305"/>
    </location>
</feature>
<accession>A0ABD2XV95</accession>
<keyword evidence="3" id="KW-1185">Reference proteome</keyword>
<evidence type="ECO:0000256" key="1">
    <source>
        <dbReference type="SAM" id="MobiDB-lite"/>
    </source>
</evidence>
<proteinExistence type="predicted"/>
<dbReference type="Pfam" id="PF12043">
    <property type="entry name" value="DUF3527"/>
    <property type="match status" value="1"/>
</dbReference>
<dbReference type="EMBL" id="JBJUIK010000016">
    <property type="protein sequence ID" value="KAL3499341.1"/>
    <property type="molecule type" value="Genomic_DNA"/>
</dbReference>
<gene>
    <name evidence="2" type="ORF">ACH5RR_038434</name>
</gene>
<feature type="region of interest" description="Disordered" evidence="1">
    <location>
        <begin position="243"/>
        <end position="266"/>
    </location>
</feature>
<evidence type="ECO:0000313" key="2">
    <source>
        <dbReference type="EMBL" id="KAL3499341.1"/>
    </source>
</evidence>
<name>A0ABD2XV95_9GENT</name>
<dbReference type="PANTHER" id="PTHR31390">
    <property type="entry name" value="EXPRESSED PROTEIN"/>
    <property type="match status" value="1"/>
</dbReference>
<dbReference type="PANTHER" id="PTHR31390:SF0">
    <property type="entry name" value="DOMAIN PROTEIN, PUTATIVE (DUF3527)-RELATED"/>
    <property type="match status" value="1"/>
</dbReference>
<reference evidence="2 3" key="1">
    <citation type="submission" date="2024-11" db="EMBL/GenBank/DDBJ databases">
        <title>A near-complete genome assembly of Cinchona calisaya.</title>
        <authorList>
            <person name="Lian D.C."/>
            <person name="Zhao X.W."/>
            <person name="Wei L."/>
        </authorList>
    </citation>
    <scope>NUCLEOTIDE SEQUENCE [LARGE SCALE GENOMIC DNA]</scope>
    <source>
        <tissue evidence="2">Nenye</tissue>
    </source>
</reference>
<dbReference type="AlphaFoldDB" id="A0ABD2XV95"/>
<organism evidence="2 3">
    <name type="scientific">Cinchona calisaya</name>
    <dbReference type="NCBI Taxonomy" id="153742"/>
    <lineage>
        <taxon>Eukaryota</taxon>
        <taxon>Viridiplantae</taxon>
        <taxon>Streptophyta</taxon>
        <taxon>Embryophyta</taxon>
        <taxon>Tracheophyta</taxon>
        <taxon>Spermatophyta</taxon>
        <taxon>Magnoliopsida</taxon>
        <taxon>eudicotyledons</taxon>
        <taxon>Gunneridae</taxon>
        <taxon>Pentapetalae</taxon>
        <taxon>asterids</taxon>
        <taxon>lamiids</taxon>
        <taxon>Gentianales</taxon>
        <taxon>Rubiaceae</taxon>
        <taxon>Cinchonoideae</taxon>
        <taxon>Cinchoneae</taxon>
        <taxon>Cinchona</taxon>
    </lineage>
</organism>
<protein>
    <submittedName>
        <fullName evidence="2">Uncharacterized protein</fullName>
    </submittedName>
</protein>
<evidence type="ECO:0000313" key="3">
    <source>
        <dbReference type="Proteomes" id="UP001630127"/>
    </source>
</evidence>
<comment type="caution">
    <text evidence="2">The sequence shown here is derived from an EMBL/GenBank/DDBJ whole genome shotgun (WGS) entry which is preliminary data.</text>
</comment>
<feature type="compositionally biased region" description="Polar residues" evidence="1">
    <location>
        <begin position="494"/>
        <end position="513"/>
    </location>
</feature>
<dbReference type="InterPro" id="IPR021916">
    <property type="entry name" value="DUF3527"/>
</dbReference>
<dbReference type="Proteomes" id="UP001630127">
    <property type="component" value="Unassembled WGS sequence"/>
</dbReference>
<sequence>MELEFDKYCIVDGSPTTVLPSSRLRSKVGRRKSKGHARCGNNLLTVTEDYTEISFHRYRSVSCKNTSSRAAPLEYDEVRKRGSVYQSSREVRLMRKTDAVEGRKKIEFPQSSVTALSFGIVDSLCGSGEGSSQVERKRSSVMSQSSDFSAATISKLSADFHSHDCLNLSFIPVPIKGVPSDGSSEISFELDGRDNQCAESAEMQSVQDPKFNSKPVIVPLNDGNGLAKRDPVVPLYKSLSAKLQLPHSPARSESDSSRTSSPKTRFGPVRKVFDPFVKSKSQRSPLSPLGETIRENPPGLVSMNRSKTSRKSLLQDFTTMGQRMESESWSMKDNLNQVVLSTPAHLHGILKLDRKHGVPLFKFSVKFPEDVFVASTWKAECTLNWIYTFHSVNERRKSNASGWGAKDSHKVSSMVGQMQVSCFLSAELKDSGAFDNSMVTEFVLYDMAHPRKCVSSKDISCCFTDVAEAPKASDKNSADQGSQNLDEVSVNTKVKGQPMNGQNSGHSKSSTSEPLAAVELHPHLQIGAIVIQVPFEKRESLKFKSSDKKIDQPLVNFLDRSGVEHKDELIPDGCLSPIKVNVVVPSGNHGLPTTESHGPSPLLDRWRLGGGCDCGGWDMACPLNIFGNPNIRMAEGHLLMDNKQSLKLFVQGKKDSTPALTMAVMEDGNYAVDFHAQLSTLQAFSICVAVLHSMESSVSASQGKNKQLLQSNSLRVFIEEEVKNLVDAVTEEGKSKDNKKMAEVLPSFIVNPPFSPIARV</sequence>
<feature type="region of interest" description="Disordered" evidence="1">
    <location>
        <begin position="494"/>
        <end position="514"/>
    </location>
</feature>